<keyword evidence="5" id="KW-0132">Cell division</keyword>
<dbReference type="GO" id="GO:0007062">
    <property type="term" value="P:sister chromatid cohesion"/>
    <property type="evidence" value="ECO:0007669"/>
    <property type="project" value="InterPro"/>
</dbReference>
<feature type="domain" description="SMC hinge" evidence="13">
    <location>
        <begin position="517"/>
        <end position="634"/>
    </location>
</feature>
<keyword evidence="7 11" id="KW-0175">Coiled coil</keyword>
<dbReference type="Gene3D" id="1.20.1060.20">
    <property type="match status" value="1"/>
</dbReference>
<feature type="coiled-coil region" evidence="11">
    <location>
        <begin position="852"/>
        <end position="928"/>
    </location>
</feature>
<dbReference type="GO" id="GO:0005524">
    <property type="term" value="F:ATP binding"/>
    <property type="evidence" value="ECO:0007669"/>
    <property type="project" value="InterPro"/>
</dbReference>
<keyword evidence="9" id="KW-0131">Cell cycle</keyword>
<dbReference type="Gene3D" id="3.30.70.1620">
    <property type="match status" value="1"/>
</dbReference>
<dbReference type="SUPFAM" id="SSF75553">
    <property type="entry name" value="Smc hinge domain"/>
    <property type="match status" value="1"/>
</dbReference>
<dbReference type="AlphaFoldDB" id="A0AA35VT33"/>
<sequence>MGFLKRLELENFKSYKGFQVIGPFKRFTAIIGPNGAGKSNLMDAISFVLGEKTQHLRVRNLKDLIHGAPIGKPVASRAKVTAVYGEEGDEEGEGREEDIHFTRIIVGSGTEYRINGKIVSPSDYQHKLETLGILIKAKNFLVFQGAVESIAMKTPKERTHLFEEISRSGELAKEYERKKEAMLKANELTNFSYHKRKGMTLEKKEARAEKEEAEKYQKFQQELAEAQVHEQLFKLYHNERDIEGLAEELRVKQKDLERLTSRRGKIEAQLKAKKQEAAKWSREVGLLEKKVREQEVETSKRKPLYIKAKEKTSHVLKRLEASKRAHKKAQEEHKKHQKEVACLERELEETRERAAQFEEEMEEQSQGQDMQLLDSQVAEYNRLKTKAGKKSASLNQQLERVRLEQRTDEEALHSSEMKKQELTNKKQQLSEQRTEHEQRLEKLETIISTTSQRVAGQRLEYEKLSEEVGQASLRYRELNDALETVQEKLRDARVDSQESSRKQKRAEILENLQRLYPGVYGTVIALCEPVHRRYQVAITKVLGRNMDAVVVDTEKTGKDCIQYIKEQHAEPMTFIPLDTIEVKPINEALRQLGGNTKLVMDVIRYDPPQIKRALQFACGNALVCETMEEARKVAFGGSERRRAVSLDGTLFQKSGVISGGAADIKAKAKRWDEKQVDALKRQRDRYLEEIKEVTVVRRKEPELQNLKHQMGSLENRLSFSKKDREVTMEQSLSENSRELEVVEKELQELEPRLDNVQSSLQRRSSSVAKVQAKINKLEDEVFRDFCRSIGVANIRQYEEKQLKGQQERARRRLEFANQVSRLQNQLAYEKQRDTSAHVKKFAASIQNDDSSIATLQEDERNKLREIEEFEAAIDELRERRMVLKKKIDDQDVETREIRKMLVAQTKDLTSAQKQITAMETELDQKKADRHSLLKTCKMEEIDIPMVRGSMDDIGDEEGVSVGTSQSAETGSSTAMMDVDSMTSQGARMVYERESQIAINYARLERRLKELEAVDEVHQMGEELTAKVGKLQSTLQRINAPNMKALEKLEGVEVRLQESSEAFERSREVAKKSKMEYEKVKKQRYDRFQDAFEHVSTIIDDIYKKLSNNTSAQAFLGPENAEEPYLEGISYNCIAPGKRFRPMDNLSGGEKTVAALALLFSIHSYQPAPFFVLDEIDAALDNTNINRVARYIMQETTTSFQCIVISLKEEFYCHTDALIGIYSEAGGECTVSRTLTHDLTQYPSTISAASPAKPRVH</sequence>
<evidence type="ECO:0000313" key="14">
    <source>
        <dbReference type="EMBL" id="CAI7991102.1"/>
    </source>
</evidence>
<feature type="region of interest" description="Disordered" evidence="12">
    <location>
        <begin position="351"/>
        <end position="370"/>
    </location>
</feature>
<feature type="region of interest" description="Disordered" evidence="12">
    <location>
        <begin position="404"/>
        <end position="432"/>
    </location>
</feature>
<feature type="coiled-coil region" evidence="11">
    <location>
        <begin position="676"/>
        <end position="819"/>
    </location>
</feature>
<evidence type="ECO:0000256" key="7">
    <source>
        <dbReference type="ARBA" id="ARBA00023054"/>
    </source>
</evidence>
<evidence type="ECO:0000256" key="11">
    <source>
        <dbReference type="SAM" id="Coils"/>
    </source>
</evidence>
<comment type="caution">
    <text evidence="14">The sequence shown here is derived from an EMBL/GenBank/DDBJ whole genome shotgun (WGS) entry which is preliminary data.</text>
</comment>
<dbReference type="InterPro" id="IPR010935">
    <property type="entry name" value="SMC_hinge"/>
</dbReference>
<dbReference type="GO" id="GO:0005634">
    <property type="term" value="C:nucleus"/>
    <property type="evidence" value="ECO:0007669"/>
    <property type="project" value="UniProtKB-SubCell"/>
</dbReference>
<reference evidence="14" key="1">
    <citation type="submission" date="2023-03" db="EMBL/GenBank/DDBJ databases">
        <authorList>
            <person name="Steffen K."/>
            <person name="Cardenas P."/>
        </authorList>
    </citation>
    <scope>NUCLEOTIDE SEQUENCE</scope>
</reference>
<organism evidence="14 15">
    <name type="scientific">Geodia barretti</name>
    <name type="common">Barrett's horny sponge</name>
    <dbReference type="NCBI Taxonomy" id="519541"/>
    <lineage>
        <taxon>Eukaryota</taxon>
        <taxon>Metazoa</taxon>
        <taxon>Porifera</taxon>
        <taxon>Demospongiae</taxon>
        <taxon>Heteroscleromorpha</taxon>
        <taxon>Tetractinellida</taxon>
        <taxon>Astrophorina</taxon>
        <taxon>Geodiidae</taxon>
        <taxon>Geodia</taxon>
    </lineage>
</organism>
<dbReference type="InterPro" id="IPR003395">
    <property type="entry name" value="RecF/RecN/SMC_N"/>
</dbReference>
<comment type="similarity">
    <text evidence="3">Belongs to the SMC family. SMC1 subfamily.</text>
</comment>
<dbReference type="PANTHER" id="PTHR18937">
    <property type="entry name" value="STRUCTURAL MAINTENANCE OF CHROMOSOMES SMC FAMILY MEMBER"/>
    <property type="match status" value="1"/>
</dbReference>
<comment type="subcellular location">
    <subcellularLocation>
        <location evidence="2">Chromosome</location>
    </subcellularLocation>
    <subcellularLocation>
        <location evidence="1 10">Nucleus</location>
    </subcellularLocation>
</comment>
<proteinExistence type="inferred from homology"/>
<evidence type="ECO:0000256" key="8">
    <source>
        <dbReference type="ARBA" id="ARBA00023242"/>
    </source>
</evidence>
<dbReference type="Pfam" id="PF06470">
    <property type="entry name" value="SMC_hinge"/>
    <property type="match status" value="1"/>
</dbReference>
<evidence type="ECO:0000256" key="1">
    <source>
        <dbReference type="ARBA" id="ARBA00004123"/>
    </source>
</evidence>
<protein>
    <recommendedName>
        <fullName evidence="10">Structural maintenance of chromosomes protein</fullName>
    </recommendedName>
</protein>
<dbReference type="GO" id="GO:0008278">
    <property type="term" value="C:cohesin complex"/>
    <property type="evidence" value="ECO:0007669"/>
    <property type="project" value="InterPro"/>
</dbReference>
<dbReference type="FunFam" id="3.40.50.300:FF:000564">
    <property type="entry name" value="Structural maintenance of chromosomes 1A"/>
    <property type="match status" value="1"/>
</dbReference>
<evidence type="ECO:0000256" key="12">
    <source>
        <dbReference type="SAM" id="MobiDB-lite"/>
    </source>
</evidence>
<evidence type="ECO:0000256" key="4">
    <source>
        <dbReference type="ARBA" id="ARBA00022454"/>
    </source>
</evidence>
<dbReference type="InterPro" id="IPR024704">
    <property type="entry name" value="SMC"/>
</dbReference>
<dbReference type="PANTHER" id="PTHR18937:SF12">
    <property type="entry name" value="STRUCTURAL MAINTENANCE OF CHROMOSOMES PROTEIN"/>
    <property type="match status" value="1"/>
</dbReference>
<keyword evidence="15" id="KW-1185">Reference proteome</keyword>
<evidence type="ECO:0000256" key="9">
    <source>
        <dbReference type="ARBA" id="ARBA00023306"/>
    </source>
</evidence>
<evidence type="ECO:0000259" key="13">
    <source>
        <dbReference type="SMART" id="SM00968"/>
    </source>
</evidence>
<dbReference type="Gene3D" id="3.40.50.300">
    <property type="entry name" value="P-loop containing nucleotide triphosphate hydrolases"/>
    <property type="match status" value="2"/>
</dbReference>
<dbReference type="SUPFAM" id="SSF52540">
    <property type="entry name" value="P-loop containing nucleoside triphosphate hydrolases"/>
    <property type="match status" value="1"/>
</dbReference>
<feature type="compositionally biased region" description="Basic and acidic residues" evidence="12">
    <location>
        <begin position="404"/>
        <end position="424"/>
    </location>
</feature>
<dbReference type="FunFam" id="3.30.70.1620:FF:000001">
    <property type="entry name" value="Structural maintenance of chromosomes 1B"/>
    <property type="match status" value="1"/>
</dbReference>
<accession>A0AA35VT33</accession>
<keyword evidence="4" id="KW-0158">Chromosome</keyword>
<dbReference type="EMBL" id="CASHTH010000104">
    <property type="protein sequence ID" value="CAI7991102.1"/>
    <property type="molecule type" value="Genomic_DNA"/>
</dbReference>
<dbReference type="Proteomes" id="UP001174909">
    <property type="component" value="Unassembled WGS sequence"/>
</dbReference>
<dbReference type="GO" id="GO:0051301">
    <property type="term" value="P:cell division"/>
    <property type="evidence" value="ECO:0007669"/>
    <property type="project" value="UniProtKB-KW"/>
</dbReference>
<dbReference type="PIRSF" id="PIRSF005719">
    <property type="entry name" value="SMC"/>
    <property type="match status" value="1"/>
</dbReference>
<dbReference type="InterPro" id="IPR027417">
    <property type="entry name" value="P-loop_NTPase"/>
</dbReference>
<dbReference type="GO" id="GO:0016887">
    <property type="term" value="F:ATP hydrolysis activity"/>
    <property type="evidence" value="ECO:0007669"/>
    <property type="project" value="InterPro"/>
</dbReference>
<dbReference type="InterPro" id="IPR036277">
    <property type="entry name" value="SMC_hinge_sf"/>
</dbReference>
<dbReference type="GO" id="GO:0003677">
    <property type="term" value="F:DNA binding"/>
    <property type="evidence" value="ECO:0007669"/>
    <property type="project" value="TreeGrafter"/>
</dbReference>
<dbReference type="CDD" id="cd03275">
    <property type="entry name" value="ABC_SMC1_euk"/>
    <property type="match status" value="1"/>
</dbReference>
<evidence type="ECO:0000256" key="5">
    <source>
        <dbReference type="ARBA" id="ARBA00022618"/>
    </source>
</evidence>
<evidence type="ECO:0000256" key="6">
    <source>
        <dbReference type="ARBA" id="ARBA00022776"/>
    </source>
</evidence>
<evidence type="ECO:0000313" key="15">
    <source>
        <dbReference type="Proteomes" id="UP001174909"/>
    </source>
</evidence>
<dbReference type="InterPro" id="IPR028468">
    <property type="entry name" value="Smc1_ABC"/>
</dbReference>
<name>A0AA35VT33_GEOBA</name>
<keyword evidence="8 10" id="KW-0539">Nucleus</keyword>
<keyword evidence="6" id="KW-0498">Mitosis</keyword>
<dbReference type="FunFam" id="1.20.1060.20:FF:000001">
    <property type="entry name" value="Structural maintenance of chromosomes 1A"/>
    <property type="match status" value="1"/>
</dbReference>
<dbReference type="SMART" id="SM00968">
    <property type="entry name" value="SMC_hinge"/>
    <property type="match status" value="1"/>
</dbReference>
<evidence type="ECO:0000256" key="10">
    <source>
        <dbReference type="PIRNR" id="PIRNR005719"/>
    </source>
</evidence>
<evidence type="ECO:0000256" key="3">
    <source>
        <dbReference type="ARBA" id="ARBA00005597"/>
    </source>
</evidence>
<dbReference type="Pfam" id="PF02463">
    <property type="entry name" value="SMC_N"/>
    <property type="match status" value="1"/>
</dbReference>
<gene>
    <name evidence="14" type="ORF">GBAR_LOCUS625</name>
</gene>
<evidence type="ECO:0000256" key="2">
    <source>
        <dbReference type="ARBA" id="ARBA00004286"/>
    </source>
</evidence>